<organism evidence="2 3">
    <name type="scientific">Maylandia zebra</name>
    <name type="common">zebra mbuna</name>
    <dbReference type="NCBI Taxonomy" id="106582"/>
    <lineage>
        <taxon>Eukaryota</taxon>
        <taxon>Metazoa</taxon>
        <taxon>Chordata</taxon>
        <taxon>Craniata</taxon>
        <taxon>Vertebrata</taxon>
        <taxon>Euteleostomi</taxon>
        <taxon>Actinopterygii</taxon>
        <taxon>Neopterygii</taxon>
        <taxon>Teleostei</taxon>
        <taxon>Neoteleostei</taxon>
        <taxon>Acanthomorphata</taxon>
        <taxon>Ovalentaria</taxon>
        <taxon>Cichlomorphae</taxon>
        <taxon>Cichliformes</taxon>
        <taxon>Cichlidae</taxon>
        <taxon>African cichlids</taxon>
        <taxon>Pseudocrenilabrinae</taxon>
        <taxon>Haplochromini</taxon>
        <taxon>Maylandia</taxon>
        <taxon>Maylandia zebra complex</taxon>
    </lineage>
</organism>
<evidence type="ECO:0000259" key="1">
    <source>
        <dbReference type="PROSITE" id="PS50056"/>
    </source>
</evidence>
<dbReference type="Ensembl" id="ENSMZET00005033517.1">
    <property type="protein sequence ID" value="ENSMZEP00005032468.1"/>
    <property type="gene ID" value="ENSMZEG00005024184.1"/>
</dbReference>
<reference evidence="2 3" key="1">
    <citation type="journal article" date="2014" name="Nature">
        <title>The genomic substrate for adaptive radiation in African cichlid fish.</title>
        <authorList>
            <person name="Brawand D."/>
            <person name="Wagner C.E."/>
            <person name="Li Y.I."/>
            <person name="Malinsky M."/>
            <person name="Keller I."/>
            <person name="Fan S."/>
            <person name="Simakov O."/>
            <person name="Ng A.Y."/>
            <person name="Lim Z.W."/>
            <person name="Bezault E."/>
            <person name="Turner-Maier J."/>
            <person name="Johnson J."/>
            <person name="Alcazar R."/>
            <person name="Noh H.J."/>
            <person name="Russell P."/>
            <person name="Aken B."/>
            <person name="Alfoldi J."/>
            <person name="Amemiya C."/>
            <person name="Azzouzi N."/>
            <person name="Baroiller J.F."/>
            <person name="Barloy-Hubler F."/>
            <person name="Berlin A."/>
            <person name="Bloomquist R."/>
            <person name="Carleton K.L."/>
            <person name="Conte M.A."/>
            <person name="D'Cotta H."/>
            <person name="Eshel O."/>
            <person name="Gaffney L."/>
            <person name="Galibert F."/>
            <person name="Gante H.F."/>
            <person name="Gnerre S."/>
            <person name="Greuter L."/>
            <person name="Guyon R."/>
            <person name="Haddad N.S."/>
            <person name="Haerty W."/>
            <person name="Harris R.M."/>
            <person name="Hofmann H.A."/>
            <person name="Hourlier T."/>
            <person name="Hulata G."/>
            <person name="Jaffe D.B."/>
            <person name="Lara M."/>
            <person name="Lee A.P."/>
            <person name="MacCallum I."/>
            <person name="Mwaiko S."/>
            <person name="Nikaido M."/>
            <person name="Nishihara H."/>
            <person name="Ozouf-Costaz C."/>
            <person name="Penman D.J."/>
            <person name="Przybylski D."/>
            <person name="Rakotomanga M."/>
            <person name="Renn S.C.P."/>
            <person name="Ribeiro F.J."/>
            <person name="Ron M."/>
            <person name="Salzburger W."/>
            <person name="Sanchez-Pulido L."/>
            <person name="Santos M.E."/>
            <person name="Searle S."/>
            <person name="Sharpe T."/>
            <person name="Swofford R."/>
            <person name="Tan F.J."/>
            <person name="Williams L."/>
            <person name="Young S."/>
            <person name="Yin S."/>
            <person name="Okada N."/>
            <person name="Kocher T.D."/>
            <person name="Miska E.A."/>
            <person name="Lander E.S."/>
            <person name="Venkatesh B."/>
            <person name="Fernald R.D."/>
            <person name="Meyer A."/>
            <person name="Ponting C.P."/>
            <person name="Streelman J.T."/>
            <person name="Lindblad-Toh K."/>
            <person name="Seehausen O."/>
            <person name="Di Palma F."/>
        </authorList>
    </citation>
    <scope>NUCLEOTIDE SEQUENCE</scope>
</reference>
<dbReference type="PROSITE" id="PS50056">
    <property type="entry name" value="TYR_PHOSPHATASE_2"/>
    <property type="match status" value="1"/>
</dbReference>
<protein>
    <recommendedName>
        <fullName evidence="1">Tyrosine specific protein phosphatases domain-containing protein</fullName>
    </recommendedName>
</protein>
<dbReference type="AlphaFoldDB" id="A0A3P9DD83"/>
<accession>A0A3P9DD83</accession>
<dbReference type="Proteomes" id="UP000265160">
    <property type="component" value="LG20"/>
</dbReference>
<dbReference type="InterPro" id="IPR029021">
    <property type="entry name" value="Prot-tyrosine_phosphatase-like"/>
</dbReference>
<dbReference type="STRING" id="106582.ENSMZEP00005032468"/>
<reference evidence="2" key="2">
    <citation type="submission" date="2025-08" db="UniProtKB">
        <authorList>
            <consortium name="Ensembl"/>
        </authorList>
    </citation>
    <scope>IDENTIFICATION</scope>
</reference>
<name>A0A3P9DD83_9CICH</name>
<dbReference type="SUPFAM" id="SSF52799">
    <property type="entry name" value="(Phosphotyrosine protein) phosphatases II"/>
    <property type="match status" value="1"/>
</dbReference>
<dbReference type="Gene3D" id="3.90.190.10">
    <property type="entry name" value="Protein tyrosine phosphatase superfamily"/>
    <property type="match status" value="1"/>
</dbReference>
<sequence length="70" mass="8019">MVNCFCDFSAGIGRTGTFVTLLWLQQLCARGIRPDIKAAVQDLRLHRMWMVQTLMFCLLDLDLKMKATPD</sequence>
<proteinExistence type="predicted"/>
<keyword evidence="3" id="KW-1185">Reference proteome</keyword>
<reference evidence="2" key="3">
    <citation type="submission" date="2025-09" db="UniProtKB">
        <authorList>
            <consortium name="Ensembl"/>
        </authorList>
    </citation>
    <scope>IDENTIFICATION</scope>
</reference>
<dbReference type="Pfam" id="PF00102">
    <property type="entry name" value="Y_phosphatase"/>
    <property type="match status" value="1"/>
</dbReference>
<evidence type="ECO:0000313" key="3">
    <source>
        <dbReference type="Proteomes" id="UP000265160"/>
    </source>
</evidence>
<dbReference type="InterPro" id="IPR000387">
    <property type="entry name" value="Tyr_Pase_dom"/>
</dbReference>
<evidence type="ECO:0000313" key="2">
    <source>
        <dbReference type="Ensembl" id="ENSMZEP00005032468.1"/>
    </source>
</evidence>
<dbReference type="GO" id="GO:0004725">
    <property type="term" value="F:protein tyrosine phosphatase activity"/>
    <property type="evidence" value="ECO:0007669"/>
    <property type="project" value="InterPro"/>
</dbReference>
<feature type="domain" description="Tyrosine specific protein phosphatases" evidence="1">
    <location>
        <begin position="9"/>
        <end position="53"/>
    </location>
</feature>
<dbReference type="InterPro" id="IPR000242">
    <property type="entry name" value="PTP_cat"/>
</dbReference>